<dbReference type="AlphaFoldDB" id="A0A816AUG6"/>
<name>A0A816AUG6_9BILA</name>
<protein>
    <submittedName>
        <fullName evidence="1">Uncharacterized protein</fullName>
    </submittedName>
</protein>
<evidence type="ECO:0000313" key="1">
    <source>
        <dbReference type="EMBL" id="CAF1601941.1"/>
    </source>
</evidence>
<accession>A0A816AUG6</accession>
<gene>
    <name evidence="1" type="ORF">GPM918_LOCUS42507</name>
    <name evidence="2" type="ORF">SRO942_LOCUS43757</name>
</gene>
<organism evidence="1 3">
    <name type="scientific">Didymodactylos carnosus</name>
    <dbReference type="NCBI Taxonomy" id="1234261"/>
    <lineage>
        <taxon>Eukaryota</taxon>
        <taxon>Metazoa</taxon>
        <taxon>Spiralia</taxon>
        <taxon>Gnathifera</taxon>
        <taxon>Rotifera</taxon>
        <taxon>Eurotatoria</taxon>
        <taxon>Bdelloidea</taxon>
        <taxon>Philodinida</taxon>
        <taxon>Philodinidae</taxon>
        <taxon>Didymodactylos</taxon>
    </lineage>
</organism>
<dbReference type="Proteomes" id="UP000663829">
    <property type="component" value="Unassembled WGS sequence"/>
</dbReference>
<dbReference type="Proteomes" id="UP000681722">
    <property type="component" value="Unassembled WGS sequence"/>
</dbReference>
<sequence length="420" mass="49483">MKLVLFTPPLAVGTIIFLKIYQRYSLFEKLCYNYRKKEKYTTKTIVTSFSLINFIKYALTELIVTLMDKIIEIRRLLLAVNPILIQKTVLSISNSKNSTFITHIKMQTIYECAMLSMYTKYPSLLYGKIIPVGNYRQIAECYNKDNNEHKCLHSFTPKLVQDIFLKYLESINQQDYLIDIYSDSSFSIRLQTLILLENSSLTNIIVCNPCLFIKICLLIINDLQSLIDDIENGVQINSTIIIKQKNTYRINKLQQILQNNMPIDGLAHYLWPKLDVLICFVSFPFYKWPSEISLFLRGIKTEPLFHTSTSQIVGIALPYTYSHQSYFRFFHQYSSPKYIYIPTLDLNYYEYISNDNRLLKTIDNVKLNCPYELLLTNSTTTDRYKTNELIEFIDYYINCPVYIRLENCLFITEYLFLTDF</sequence>
<reference evidence="1" key="1">
    <citation type="submission" date="2021-02" db="EMBL/GenBank/DDBJ databases">
        <authorList>
            <person name="Nowell W R."/>
        </authorList>
    </citation>
    <scope>NUCLEOTIDE SEQUENCE</scope>
</reference>
<dbReference type="EMBL" id="CAJOBC010102380">
    <property type="protein sequence ID" value="CAF4479659.1"/>
    <property type="molecule type" value="Genomic_DNA"/>
</dbReference>
<feature type="non-terminal residue" evidence="1">
    <location>
        <position position="1"/>
    </location>
</feature>
<comment type="caution">
    <text evidence="1">The sequence shown here is derived from an EMBL/GenBank/DDBJ whole genome shotgun (WGS) entry which is preliminary data.</text>
</comment>
<evidence type="ECO:0000313" key="3">
    <source>
        <dbReference type="Proteomes" id="UP000663829"/>
    </source>
</evidence>
<evidence type="ECO:0000313" key="2">
    <source>
        <dbReference type="EMBL" id="CAF4479659.1"/>
    </source>
</evidence>
<dbReference type="EMBL" id="CAJNOQ010035931">
    <property type="protein sequence ID" value="CAF1601941.1"/>
    <property type="molecule type" value="Genomic_DNA"/>
</dbReference>
<proteinExistence type="predicted"/>
<keyword evidence="3" id="KW-1185">Reference proteome</keyword>